<accession>A0A5C1Q0C6</accession>
<protein>
    <submittedName>
        <fullName evidence="2">Phosphate ABC transporter substrate-binding protein</fullName>
    </submittedName>
    <submittedName>
        <fullName evidence="1">Phosphonate transport system substrate-binding protein</fullName>
    </submittedName>
</protein>
<dbReference type="AlphaFoldDB" id="A0A5C1Q0C6"/>
<evidence type="ECO:0000313" key="3">
    <source>
        <dbReference type="Proteomes" id="UP000323522"/>
    </source>
</evidence>
<dbReference type="SUPFAM" id="SSF53850">
    <property type="entry name" value="Periplasmic binding protein-like II"/>
    <property type="match status" value="1"/>
</dbReference>
<dbReference type="RefSeq" id="WP_149504073.1">
    <property type="nucleotide sequence ID" value="NZ_CP035708.1"/>
</dbReference>
<organism evidence="2 3">
    <name type="scientific">Sphaerotilus sulfidivorans</name>
    <dbReference type="NCBI Taxonomy" id="639200"/>
    <lineage>
        <taxon>Bacteria</taxon>
        <taxon>Pseudomonadati</taxon>
        <taxon>Pseudomonadota</taxon>
        <taxon>Betaproteobacteria</taxon>
        <taxon>Burkholderiales</taxon>
        <taxon>Sphaerotilaceae</taxon>
        <taxon>Sphaerotilus</taxon>
    </lineage>
</organism>
<dbReference type="EMBL" id="JBEPLS010000026">
    <property type="protein sequence ID" value="MET3605878.1"/>
    <property type="molecule type" value="Genomic_DNA"/>
</dbReference>
<dbReference type="KEGG" id="snn:EWH46_11735"/>
<name>A0A5C1Q0C6_9BURK</name>
<gene>
    <name evidence="1" type="ORF">ABIC99_003713</name>
    <name evidence="2" type="ORF">EWH46_11735</name>
</gene>
<evidence type="ECO:0000313" key="1">
    <source>
        <dbReference type="EMBL" id="MET3605878.1"/>
    </source>
</evidence>
<reference evidence="1 4" key="2">
    <citation type="submission" date="2024-06" db="EMBL/GenBank/DDBJ databases">
        <title>Genomic Encyclopedia of Type Strains, Phase IV (KMG-IV): sequencing the most valuable type-strain genomes for metagenomic binning, comparative biology and taxonomic classification.</title>
        <authorList>
            <person name="Goeker M."/>
        </authorList>
    </citation>
    <scope>NUCLEOTIDE SEQUENCE [LARGE SCALE GENOMIC DNA]</scope>
    <source>
        <strain evidence="1 4">D-501</strain>
    </source>
</reference>
<evidence type="ECO:0000313" key="2">
    <source>
        <dbReference type="EMBL" id="QEN01385.1"/>
    </source>
</evidence>
<keyword evidence="4" id="KW-1185">Reference proteome</keyword>
<dbReference type="EMBL" id="CP035708">
    <property type="protein sequence ID" value="QEN01385.1"/>
    <property type="molecule type" value="Genomic_DNA"/>
</dbReference>
<proteinExistence type="predicted"/>
<dbReference type="Pfam" id="PF12974">
    <property type="entry name" value="Phosphonate-bd"/>
    <property type="match status" value="1"/>
</dbReference>
<sequence length="249" mass="27169">MSSPSPRYRLSVCPHDTAKNIAAWFLINTYLQKRLGLSMRFEPSDNFHAEREQVLAGGYQLVYANPFSALQYVQQRGFTPVARPVGVFDETLLVTREGMTLEPGRALKVATATDKLIVHFLGLTLLDGLGIRMGDCEFVSVGTHQKAAQAVLDGRCDAGFVFNETWQGLSGSTRAGLAVAAQTRSRQASHCFCVGPELAERADEIRDLLCAMCTDPAGQRVLEDLRFTGFEPMPADAVATLQALVQQSA</sequence>
<dbReference type="Proteomes" id="UP000323522">
    <property type="component" value="Chromosome"/>
</dbReference>
<dbReference type="Gene3D" id="3.40.190.10">
    <property type="entry name" value="Periplasmic binding protein-like II"/>
    <property type="match status" value="1"/>
</dbReference>
<dbReference type="Proteomes" id="UP001549111">
    <property type="component" value="Unassembled WGS sequence"/>
</dbReference>
<evidence type="ECO:0000313" key="4">
    <source>
        <dbReference type="Proteomes" id="UP001549111"/>
    </source>
</evidence>
<reference evidence="2 3" key="1">
    <citation type="submission" date="2019-02" db="EMBL/GenBank/DDBJ databases">
        <title>Complete Genome Sequence and Methylome Analysis of Sphaerotilus natans subsp. sulfidivorans D-507.</title>
        <authorList>
            <person name="Fomenkov A."/>
            <person name="Gridneva E."/>
            <person name="Smolyakov D."/>
            <person name="Dubinina G."/>
            <person name="Vincze T."/>
            <person name="Grabovich M."/>
            <person name="Roberts R.J."/>
        </authorList>
    </citation>
    <scope>NUCLEOTIDE SEQUENCE [LARGE SCALE GENOMIC DNA]</scope>
    <source>
        <strain evidence="2 3">D-507</strain>
    </source>
</reference>
<dbReference type="OrthoDB" id="34246at2"/>